<evidence type="ECO:0000256" key="6">
    <source>
        <dbReference type="RuleBase" id="RU367028"/>
    </source>
</evidence>
<sequence>MKIQKRTQRRTFLRPDRSLCSDWRSDRSLRKKSRARFIALPVAKSRSKITRILSFKSCRSKDPSDLPFDPVRSFPRPSPPPANPITTVPQRRRSTLRQHVFTTFGCGSSRRRFSAPLAVSRRNSPSLSPPQTPTFQWEREGIWHVVTQEDGGEYETPRRKIYDGDDRRRLVKKERYARRRGSTSSAEEYEEETERETLLPSSTNLSPESSSSGLPRVTRRRRNHPRKKITSLVVEEKSESTSPPPSPARLSSFVQRLIPCTAASPVVMEGVAVVKRSEDPYEDFKGSMMEMVVEKNMFEVAELEQLLSCFLTLNAKRHHRAIVKAFSEVWVALFSGGNNSSRRSSVRLSDYDEC</sequence>
<evidence type="ECO:0000256" key="7">
    <source>
        <dbReference type="SAM" id="MobiDB-lite"/>
    </source>
</evidence>
<evidence type="ECO:0000259" key="8">
    <source>
        <dbReference type="PROSITE" id="PS51754"/>
    </source>
</evidence>
<accession>A0A8S9GVT2</accession>
<dbReference type="InterPro" id="IPR006458">
    <property type="entry name" value="Ovate_C"/>
</dbReference>
<feature type="region of interest" description="Disordered" evidence="7">
    <location>
        <begin position="71"/>
        <end position="92"/>
    </location>
</feature>
<dbReference type="PROSITE" id="PS51754">
    <property type="entry name" value="OVATE"/>
    <property type="match status" value="1"/>
</dbReference>
<feature type="compositionally biased region" description="Low complexity" evidence="7">
    <location>
        <begin position="198"/>
        <end position="212"/>
    </location>
</feature>
<evidence type="ECO:0000256" key="5">
    <source>
        <dbReference type="ARBA" id="ARBA00023242"/>
    </source>
</evidence>
<keyword evidence="4 6" id="KW-0804">Transcription</keyword>
<dbReference type="GO" id="GO:0005634">
    <property type="term" value="C:nucleus"/>
    <property type="evidence" value="ECO:0007669"/>
    <property type="project" value="UniProtKB-SubCell"/>
</dbReference>
<feature type="region of interest" description="Disordered" evidence="7">
    <location>
        <begin position="174"/>
        <end position="249"/>
    </location>
</feature>
<gene>
    <name evidence="9" type="ORF">F2Q68_00033637</name>
</gene>
<protein>
    <recommendedName>
        <fullName evidence="6">Transcription repressor</fullName>
    </recommendedName>
    <alternativeName>
        <fullName evidence="6">Ovate family protein</fullName>
    </alternativeName>
</protein>
<proteinExistence type="predicted"/>
<evidence type="ECO:0000256" key="1">
    <source>
        <dbReference type="ARBA" id="ARBA00004123"/>
    </source>
</evidence>
<dbReference type="PANTHER" id="PTHR33057:SF90">
    <property type="entry name" value="TRANSCRIPTION REPRESSOR OFP7"/>
    <property type="match status" value="1"/>
</dbReference>
<evidence type="ECO:0000313" key="9">
    <source>
        <dbReference type="EMBL" id="KAF2550631.1"/>
    </source>
</evidence>
<reference evidence="9" key="1">
    <citation type="submission" date="2019-12" db="EMBL/GenBank/DDBJ databases">
        <title>Genome sequencing and annotation of Brassica cretica.</title>
        <authorList>
            <person name="Studholme D.J."/>
            <person name="Sarris P.F."/>
        </authorList>
    </citation>
    <scope>NUCLEOTIDE SEQUENCE</scope>
    <source>
        <strain evidence="9">PFS-001/15</strain>
        <tissue evidence="9">Leaf</tissue>
    </source>
</reference>
<comment type="subcellular location">
    <subcellularLocation>
        <location evidence="1 6">Nucleus</location>
    </subcellularLocation>
</comment>
<dbReference type="Proteomes" id="UP000712281">
    <property type="component" value="Unassembled WGS sequence"/>
</dbReference>
<evidence type="ECO:0000313" key="10">
    <source>
        <dbReference type="Proteomes" id="UP000712281"/>
    </source>
</evidence>
<feature type="domain" description="OVATE" evidence="8">
    <location>
        <begin position="273"/>
        <end position="332"/>
    </location>
</feature>
<keyword evidence="2 6" id="KW-0678">Repressor</keyword>
<dbReference type="NCBIfam" id="TIGR01568">
    <property type="entry name" value="A_thal_3678"/>
    <property type="match status" value="1"/>
</dbReference>
<dbReference type="Pfam" id="PF04844">
    <property type="entry name" value="Ovate"/>
    <property type="match status" value="1"/>
</dbReference>
<evidence type="ECO:0000256" key="4">
    <source>
        <dbReference type="ARBA" id="ARBA00023163"/>
    </source>
</evidence>
<dbReference type="EMBL" id="QGKW02001988">
    <property type="protein sequence ID" value="KAF2550631.1"/>
    <property type="molecule type" value="Genomic_DNA"/>
</dbReference>
<evidence type="ECO:0000256" key="3">
    <source>
        <dbReference type="ARBA" id="ARBA00023015"/>
    </source>
</evidence>
<dbReference type="PANTHER" id="PTHR33057">
    <property type="entry name" value="TRANSCRIPTION REPRESSOR OFP7-RELATED"/>
    <property type="match status" value="1"/>
</dbReference>
<dbReference type="InterPro" id="IPR038933">
    <property type="entry name" value="Ovate"/>
</dbReference>
<keyword evidence="3 6" id="KW-0805">Transcription regulation</keyword>
<comment type="function">
    <text evidence="6">Transcriptional repressor that regulates multiple aspects of plant growth and development.</text>
</comment>
<dbReference type="GO" id="GO:0045892">
    <property type="term" value="P:negative regulation of DNA-templated transcription"/>
    <property type="evidence" value="ECO:0007669"/>
    <property type="project" value="UniProtKB-UniRule"/>
</dbReference>
<comment type="caution">
    <text evidence="9">The sequence shown here is derived from an EMBL/GenBank/DDBJ whole genome shotgun (WGS) entry which is preliminary data.</text>
</comment>
<organism evidence="9 10">
    <name type="scientific">Brassica cretica</name>
    <name type="common">Mustard</name>
    <dbReference type="NCBI Taxonomy" id="69181"/>
    <lineage>
        <taxon>Eukaryota</taxon>
        <taxon>Viridiplantae</taxon>
        <taxon>Streptophyta</taxon>
        <taxon>Embryophyta</taxon>
        <taxon>Tracheophyta</taxon>
        <taxon>Spermatophyta</taxon>
        <taxon>Magnoliopsida</taxon>
        <taxon>eudicotyledons</taxon>
        <taxon>Gunneridae</taxon>
        <taxon>Pentapetalae</taxon>
        <taxon>rosids</taxon>
        <taxon>malvids</taxon>
        <taxon>Brassicales</taxon>
        <taxon>Brassicaceae</taxon>
        <taxon>Brassiceae</taxon>
        <taxon>Brassica</taxon>
    </lineage>
</organism>
<evidence type="ECO:0000256" key="2">
    <source>
        <dbReference type="ARBA" id="ARBA00022491"/>
    </source>
</evidence>
<feature type="compositionally biased region" description="Basic residues" evidence="7">
    <location>
        <begin position="217"/>
        <end position="229"/>
    </location>
</feature>
<keyword evidence="5 6" id="KW-0539">Nucleus</keyword>
<name>A0A8S9GVT2_BRACR</name>
<dbReference type="AlphaFoldDB" id="A0A8S9GVT2"/>